<keyword evidence="2" id="KW-0378">Hydrolase</keyword>
<feature type="short sequence motif" description="GXGXXG" evidence="2">
    <location>
        <begin position="32"/>
        <end position="37"/>
    </location>
</feature>
<feature type="active site" description="Proton acceptor" evidence="2">
    <location>
        <position position="183"/>
    </location>
</feature>
<feature type="active site" description="Nucleophile" evidence="2">
    <location>
        <position position="62"/>
    </location>
</feature>
<dbReference type="InterPro" id="IPR022742">
    <property type="entry name" value="Hydrolase_4"/>
</dbReference>
<comment type="caution">
    <text evidence="4">The sequence shown here is derived from an EMBL/GenBank/DDBJ whole genome shotgun (WGS) entry which is preliminary data.</text>
</comment>
<gene>
    <name evidence="4" type="ORF">GCM10007855_20210</name>
</gene>
<evidence type="ECO:0000313" key="4">
    <source>
        <dbReference type="EMBL" id="GLR75147.1"/>
    </source>
</evidence>
<keyword evidence="1 2" id="KW-0443">Lipid metabolism</keyword>
<evidence type="ECO:0000313" key="5">
    <source>
        <dbReference type="Proteomes" id="UP001156660"/>
    </source>
</evidence>
<feature type="short sequence motif" description="DGA/G" evidence="2">
    <location>
        <begin position="183"/>
        <end position="185"/>
    </location>
</feature>
<dbReference type="InterPro" id="IPR029058">
    <property type="entry name" value="AB_hydrolase_fold"/>
</dbReference>
<feature type="short sequence motif" description="GXSXG" evidence="2">
    <location>
        <begin position="60"/>
        <end position="64"/>
    </location>
</feature>
<dbReference type="InterPro" id="IPR045943">
    <property type="entry name" value="DUF6363"/>
</dbReference>
<dbReference type="PROSITE" id="PS51635">
    <property type="entry name" value="PNPLA"/>
    <property type="match status" value="1"/>
</dbReference>
<dbReference type="Pfam" id="PF19890">
    <property type="entry name" value="DUF6363"/>
    <property type="match status" value="1"/>
</dbReference>
<proteinExistence type="predicted"/>
<organism evidence="4 5">
    <name type="scientific">Aliivibrio sifiae</name>
    <dbReference type="NCBI Taxonomy" id="566293"/>
    <lineage>
        <taxon>Bacteria</taxon>
        <taxon>Pseudomonadati</taxon>
        <taxon>Pseudomonadota</taxon>
        <taxon>Gammaproteobacteria</taxon>
        <taxon>Vibrionales</taxon>
        <taxon>Vibrionaceae</taxon>
        <taxon>Aliivibrio</taxon>
    </lineage>
</organism>
<dbReference type="SUPFAM" id="SSF52151">
    <property type="entry name" value="FabD/lysophospholipase-like"/>
    <property type="match status" value="1"/>
</dbReference>
<dbReference type="InterPro" id="IPR002641">
    <property type="entry name" value="PNPLA_dom"/>
</dbReference>
<dbReference type="InterPro" id="IPR037483">
    <property type="entry name" value="YjjU-like"/>
</dbReference>
<evidence type="ECO:0000259" key="3">
    <source>
        <dbReference type="PROSITE" id="PS51635"/>
    </source>
</evidence>
<name>A0ABQ6AIB3_9GAMM</name>
<evidence type="ECO:0000256" key="2">
    <source>
        <dbReference type="PROSITE-ProRule" id="PRU01161"/>
    </source>
</evidence>
<dbReference type="RefSeq" id="WP_245922087.1">
    <property type="nucleotide sequence ID" value="NZ_BSOU01000005.1"/>
</dbReference>
<dbReference type="Gene3D" id="3.40.1090.10">
    <property type="entry name" value="Cytosolic phospholipase A2 catalytic domain"/>
    <property type="match status" value="2"/>
</dbReference>
<dbReference type="EMBL" id="BSOU01000005">
    <property type="protein sequence ID" value="GLR75147.1"/>
    <property type="molecule type" value="Genomic_DNA"/>
</dbReference>
<dbReference type="Pfam" id="PF01734">
    <property type="entry name" value="Patatin"/>
    <property type="match status" value="1"/>
</dbReference>
<dbReference type="InterPro" id="IPR051044">
    <property type="entry name" value="MAG_DAG_Lipase"/>
</dbReference>
<dbReference type="PANTHER" id="PTHR11614">
    <property type="entry name" value="PHOSPHOLIPASE-RELATED"/>
    <property type="match status" value="1"/>
</dbReference>
<dbReference type="CDD" id="cd07208">
    <property type="entry name" value="Pat_hypo_Ecoli_yjju_like"/>
    <property type="match status" value="1"/>
</dbReference>
<evidence type="ECO:0000256" key="1">
    <source>
        <dbReference type="ARBA" id="ARBA00023098"/>
    </source>
</evidence>
<keyword evidence="2" id="KW-0442">Lipid degradation</keyword>
<dbReference type="SUPFAM" id="SSF53474">
    <property type="entry name" value="alpha/beta-Hydrolases"/>
    <property type="match status" value="1"/>
</dbReference>
<accession>A0ABQ6AIB3</accession>
<dbReference type="Proteomes" id="UP001156660">
    <property type="component" value="Unassembled WGS sequence"/>
</dbReference>
<dbReference type="Gene3D" id="3.40.50.1820">
    <property type="entry name" value="alpha/beta hydrolase"/>
    <property type="match status" value="1"/>
</dbReference>
<dbReference type="Pfam" id="PF12146">
    <property type="entry name" value="Hydrolase_4"/>
    <property type="match status" value="1"/>
</dbReference>
<sequence>MMGEHYSISKNSFDVFRFAKRDVDKIALVTEGGGQRGVFTAGVLDSFLQANFNPFDLLIGTSAGSLNLASYICGHKGHAYRIIDQVTRSPDFFKLSRFLLTGEGMDLDWLIDKTESDIPLNWKVGKEHLNTKQVLAVAAHATNFETKYFDLSTTNWKDILRASCAIPALHKQPVIMDDKRWLDGGLTTPIPVQAAYDRGFRHIVVIRTVPVDFKENHDWLISLAKMTKNNTLDHMAAMLVTHEENYRKTQAFLANPPDDVIIYEISPNRSLQSKVLGSTKKQLDADYHHGKEVGKLFLETIAPKLNLAHLSQERFLVKTREAHFTDEAKQQEYNDQIDVIWNNKKCGEVLGVERIPLKWINVNPNDKKQTLVIVNGRNESYWKYKEAILELSQYFNIYAYDHRGQGESGRMTQDHELGHVDDFHDYVMDLYIFMERVVRPNLERECFMLSHSMGAAVMTQYLSTFDHPVKASAATSPMFGVYISGRAHGFKKQTLNLLDVLASKPNYALGQSHFKKVQYKDNVLTHSEARYKLFLDLFLEKPNLRLGGPSTHWITESIRAGKKCIANAHKVKIPILILQAGDDLVVSNVAQAEFHEKCHTSHLEPIAGAYHDMLIEKDTYRDIAINKLLDFYTSDYRYY</sequence>
<reference evidence="5" key="1">
    <citation type="journal article" date="2019" name="Int. J. Syst. Evol. Microbiol.">
        <title>The Global Catalogue of Microorganisms (GCM) 10K type strain sequencing project: providing services to taxonomists for standard genome sequencing and annotation.</title>
        <authorList>
            <consortium name="The Broad Institute Genomics Platform"/>
            <consortium name="The Broad Institute Genome Sequencing Center for Infectious Disease"/>
            <person name="Wu L."/>
            <person name="Ma J."/>
        </authorList>
    </citation>
    <scope>NUCLEOTIDE SEQUENCE [LARGE SCALE GENOMIC DNA]</scope>
    <source>
        <strain evidence="5">NBRC 105001</strain>
    </source>
</reference>
<keyword evidence="5" id="KW-1185">Reference proteome</keyword>
<dbReference type="InterPro" id="IPR016035">
    <property type="entry name" value="Acyl_Trfase/lysoPLipase"/>
</dbReference>
<protein>
    <recommendedName>
        <fullName evidence="3">PNPLA domain-containing protein</fullName>
    </recommendedName>
</protein>
<feature type="domain" description="PNPLA" evidence="3">
    <location>
        <begin position="28"/>
        <end position="196"/>
    </location>
</feature>